<protein>
    <recommendedName>
        <fullName evidence="4">HdeD family acid-resistance protein</fullName>
    </recommendedName>
</protein>
<keyword evidence="3" id="KW-1185">Reference proteome</keyword>
<feature type="transmembrane region" description="Helical" evidence="1">
    <location>
        <begin position="34"/>
        <end position="54"/>
    </location>
</feature>
<dbReference type="InterPro" id="IPR005325">
    <property type="entry name" value="DUF308_memb"/>
</dbReference>
<feature type="transmembrane region" description="Helical" evidence="1">
    <location>
        <begin position="147"/>
        <end position="165"/>
    </location>
</feature>
<keyword evidence="1" id="KW-0472">Membrane</keyword>
<feature type="transmembrane region" description="Helical" evidence="1">
    <location>
        <begin position="171"/>
        <end position="190"/>
    </location>
</feature>
<dbReference type="Pfam" id="PF03729">
    <property type="entry name" value="DUF308"/>
    <property type="match status" value="2"/>
</dbReference>
<dbReference type="PANTHER" id="PTHR34989:SF1">
    <property type="entry name" value="PROTEIN HDED"/>
    <property type="match status" value="1"/>
</dbReference>
<evidence type="ECO:0000256" key="1">
    <source>
        <dbReference type="SAM" id="Phobius"/>
    </source>
</evidence>
<sequence>MNTPGRTADTAQQRAMEARLEAARRLVGWGWPSPGWTVAYGVLTVAAGAVVLAWPGPALVLLAIVLGAQLLVAGVFWLVSAFSVRDPGIGALAAVTGVLGILVGLLIVDRPGQTIAALVLLLGLYWTVAGLVQIVHGVRGDVPARGWTIAAGVVGAAAGILILVYPAPSALVLTLMFGILLVLHGALLVAEGIHRGQRRRMTVPAPR</sequence>
<organism evidence="2 3">
    <name type="scientific">Gandjariella thermophila</name>
    <dbReference type="NCBI Taxonomy" id="1931992"/>
    <lineage>
        <taxon>Bacteria</taxon>
        <taxon>Bacillati</taxon>
        <taxon>Actinomycetota</taxon>
        <taxon>Actinomycetes</taxon>
        <taxon>Pseudonocardiales</taxon>
        <taxon>Pseudonocardiaceae</taxon>
        <taxon>Gandjariella</taxon>
    </lineage>
</organism>
<dbReference type="InterPro" id="IPR052712">
    <property type="entry name" value="Acid_resist_chaperone_HdeD"/>
</dbReference>
<feature type="transmembrane region" description="Helical" evidence="1">
    <location>
        <begin position="114"/>
        <end position="135"/>
    </location>
</feature>
<gene>
    <name evidence="2" type="ORF">GTS_11480</name>
</gene>
<feature type="transmembrane region" description="Helical" evidence="1">
    <location>
        <begin position="89"/>
        <end position="108"/>
    </location>
</feature>
<dbReference type="GO" id="GO:0005886">
    <property type="term" value="C:plasma membrane"/>
    <property type="evidence" value="ECO:0007669"/>
    <property type="project" value="TreeGrafter"/>
</dbReference>
<feature type="transmembrane region" description="Helical" evidence="1">
    <location>
        <begin position="60"/>
        <end position="82"/>
    </location>
</feature>
<evidence type="ECO:0008006" key="4">
    <source>
        <dbReference type="Google" id="ProtNLM"/>
    </source>
</evidence>
<proteinExistence type="predicted"/>
<dbReference type="AlphaFoldDB" id="A0A4D4IYP7"/>
<comment type="caution">
    <text evidence="2">The sequence shown here is derived from an EMBL/GenBank/DDBJ whole genome shotgun (WGS) entry which is preliminary data.</text>
</comment>
<accession>A0A4D4IYP7</accession>
<evidence type="ECO:0000313" key="2">
    <source>
        <dbReference type="EMBL" id="GDY29515.1"/>
    </source>
</evidence>
<dbReference type="PANTHER" id="PTHR34989">
    <property type="entry name" value="PROTEIN HDED"/>
    <property type="match status" value="1"/>
</dbReference>
<evidence type="ECO:0000313" key="3">
    <source>
        <dbReference type="Proteomes" id="UP000298860"/>
    </source>
</evidence>
<reference evidence="3" key="1">
    <citation type="submission" date="2019-04" db="EMBL/GenBank/DDBJ databases">
        <title>Draft genome sequence of Pseudonocardiaceae bacterium SL3-2-4.</title>
        <authorList>
            <person name="Ningsih F."/>
            <person name="Yokota A."/>
            <person name="Sakai Y."/>
            <person name="Nanatani K."/>
            <person name="Yabe S."/>
            <person name="Oetari A."/>
            <person name="Sjamsuridzal W."/>
        </authorList>
    </citation>
    <scope>NUCLEOTIDE SEQUENCE [LARGE SCALE GENOMIC DNA]</scope>
    <source>
        <strain evidence="3">SL3-2-4</strain>
    </source>
</reference>
<keyword evidence="1" id="KW-1133">Transmembrane helix</keyword>
<dbReference type="Proteomes" id="UP000298860">
    <property type="component" value="Unassembled WGS sequence"/>
</dbReference>
<dbReference type="EMBL" id="BJFL01000003">
    <property type="protein sequence ID" value="GDY29515.1"/>
    <property type="molecule type" value="Genomic_DNA"/>
</dbReference>
<keyword evidence="1" id="KW-0812">Transmembrane</keyword>
<name>A0A4D4IYP7_9PSEU</name>